<dbReference type="Proteomes" id="UP000818029">
    <property type="component" value="Chromosome A09"/>
</dbReference>
<dbReference type="PANTHER" id="PTHR15503:SF45">
    <property type="entry name" value="RNA-DIRECTED DNA POLYMERASE HOMOLOG"/>
    <property type="match status" value="1"/>
</dbReference>
<dbReference type="GeneID" id="107889916"/>
<dbReference type="PaxDb" id="3635-A0A1U8HV98"/>
<dbReference type="InterPro" id="IPR032567">
    <property type="entry name" value="RTL1-rel"/>
</dbReference>
<reference evidence="2" key="2">
    <citation type="submission" date="2025-08" db="UniProtKB">
        <authorList>
            <consortium name="RefSeq"/>
        </authorList>
    </citation>
    <scope>IDENTIFICATION</scope>
</reference>
<name>A0A1U8HV98_GOSHI</name>
<dbReference type="SUPFAM" id="SSF50630">
    <property type="entry name" value="Acid proteases"/>
    <property type="match status" value="1"/>
</dbReference>
<dbReference type="RefSeq" id="XP_016669942.1">
    <property type="nucleotide sequence ID" value="XM_016814453.1"/>
</dbReference>
<dbReference type="AlphaFoldDB" id="A0A1U8HV98"/>
<reference evidence="1" key="1">
    <citation type="journal article" date="2020" name="Nat. Genet.">
        <title>Genomic diversifications of five Gossypium allopolyploid species and their impact on cotton improvement.</title>
        <authorList>
            <person name="Chen Z.J."/>
            <person name="Sreedasyam A."/>
            <person name="Ando A."/>
            <person name="Song Q."/>
            <person name="De Santiago L.M."/>
            <person name="Hulse-Kemp A.M."/>
            <person name="Ding M."/>
            <person name="Ye W."/>
            <person name="Kirkbride R.C."/>
            <person name="Jenkins J."/>
            <person name="Plott C."/>
            <person name="Lovell J."/>
            <person name="Lin Y.M."/>
            <person name="Vaughn R."/>
            <person name="Liu B."/>
            <person name="Simpson S."/>
            <person name="Scheffler B.E."/>
            <person name="Wen L."/>
            <person name="Saski C.A."/>
            <person name="Grover C.E."/>
            <person name="Hu G."/>
            <person name="Conover J.L."/>
            <person name="Carlson J.W."/>
            <person name="Shu S."/>
            <person name="Boston L.B."/>
            <person name="Williams M."/>
            <person name="Peterson D.G."/>
            <person name="McGee K."/>
            <person name="Jones D.C."/>
            <person name="Wendel J.F."/>
            <person name="Stelly D.M."/>
            <person name="Grimwood J."/>
            <person name="Schmutz J."/>
        </authorList>
    </citation>
    <scope>NUCLEOTIDE SEQUENCE [LARGE SCALE GENOMIC DNA]</scope>
    <source>
        <strain evidence="1">cv. TM-1</strain>
    </source>
</reference>
<dbReference type="OrthoDB" id="849129at2759"/>
<dbReference type="Gene3D" id="2.40.70.10">
    <property type="entry name" value="Acid Proteases"/>
    <property type="match status" value="1"/>
</dbReference>
<accession>A0A1U8HV98</accession>
<dbReference type="InterPro" id="IPR021109">
    <property type="entry name" value="Peptidase_aspartic_dom_sf"/>
</dbReference>
<evidence type="ECO:0000313" key="2">
    <source>
        <dbReference type="RefSeq" id="XP_016669942.1"/>
    </source>
</evidence>
<evidence type="ECO:0000313" key="1">
    <source>
        <dbReference type="Proteomes" id="UP000818029"/>
    </source>
</evidence>
<gene>
    <name evidence="2" type="primary">LOC107889916</name>
</gene>
<dbReference type="PANTHER" id="PTHR15503">
    <property type="entry name" value="LDOC1 RELATED"/>
    <property type="match status" value="1"/>
</dbReference>
<dbReference type="Pfam" id="PF08284">
    <property type="entry name" value="RVP_2"/>
    <property type="match status" value="1"/>
</dbReference>
<keyword evidence="1" id="KW-1185">Reference proteome</keyword>
<dbReference type="CDD" id="cd00303">
    <property type="entry name" value="retropepsin_like"/>
    <property type="match status" value="1"/>
</dbReference>
<sequence>MRPKKKARSDGPVRVEPSVAPIGVTLCGHYGRRHPGKCWKTTGAYLRYRSTEHCVRDCLLRTDQVQALESIRQRCWSSEARQSALVYAARYLEDRDAPNIITGTFLIFDVPHLALIDIGSTHLYIASTASKTLSILVESTSSEVTIVSLLGQFIQVSKLFRDVPLEVQRTIFLVDLMELPFGKFDLILGMHWLVKHRVSLDCVTKRIVLKTEEDSEVVMIGEQRDYLTNVISVLAA</sequence>
<protein>
    <submittedName>
        <fullName evidence="2">Uncharacterized protein</fullName>
    </submittedName>
</protein>
<dbReference type="KEGG" id="ghi:107889916"/>
<proteinExistence type="predicted"/>
<organism evidence="1 2">
    <name type="scientific">Gossypium hirsutum</name>
    <name type="common">Upland cotton</name>
    <name type="synonym">Gossypium mexicanum</name>
    <dbReference type="NCBI Taxonomy" id="3635"/>
    <lineage>
        <taxon>Eukaryota</taxon>
        <taxon>Viridiplantae</taxon>
        <taxon>Streptophyta</taxon>
        <taxon>Embryophyta</taxon>
        <taxon>Tracheophyta</taxon>
        <taxon>Spermatophyta</taxon>
        <taxon>Magnoliopsida</taxon>
        <taxon>eudicotyledons</taxon>
        <taxon>Gunneridae</taxon>
        <taxon>Pentapetalae</taxon>
        <taxon>rosids</taxon>
        <taxon>malvids</taxon>
        <taxon>Malvales</taxon>
        <taxon>Malvaceae</taxon>
        <taxon>Malvoideae</taxon>
        <taxon>Gossypium</taxon>
    </lineage>
</organism>